<dbReference type="SMART" id="SM00409">
    <property type="entry name" value="IG"/>
    <property type="match status" value="4"/>
</dbReference>
<reference evidence="5" key="4">
    <citation type="submission" date="2025-09" db="UniProtKB">
        <authorList>
            <consortium name="Ensembl"/>
        </authorList>
    </citation>
    <scope>IDENTIFICATION</scope>
    <source>
        <strain evidence="5">JP 163 A</strain>
    </source>
</reference>
<feature type="domain" description="Ig-like" evidence="4">
    <location>
        <begin position="185"/>
        <end position="273"/>
    </location>
</feature>
<proteinExistence type="predicted"/>
<organism evidence="5 6">
    <name type="scientific">Xiphophorus maculatus</name>
    <name type="common">Southern platyfish</name>
    <name type="synonym">Platypoecilus maculatus</name>
    <dbReference type="NCBI Taxonomy" id="8083"/>
    <lineage>
        <taxon>Eukaryota</taxon>
        <taxon>Metazoa</taxon>
        <taxon>Chordata</taxon>
        <taxon>Craniata</taxon>
        <taxon>Vertebrata</taxon>
        <taxon>Euteleostomi</taxon>
        <taxon>Actinopterygii</taxon>
        <taxon>Neopterygii</taxon>
        <taxon>Teleostei</taxon>
        <taxon>Neoteleostei</taxon>
        <taxon>Acanthomorphata</taxon>
        <taxon>Ovalentaria</taxon>
        <taxon>Atherinomorphae</taxon>
        <taxon>Cyprinodontiformes</taxon>
        <taxon>Poeciliidae</taxon>
        <taxon>Poeciliinae</taxon>
        <taxon>Xiphophorus</taxon>
    </lineage>
</organism>
<accession>A0A3B5QA26</accession>
<dbReference type="Pfam" id="PF13927">
    <property type="entry name" value="Ig_3"/>
    <property type="match status" value="3"/>
</dbReference>
<dbReference type="GO" id="GO:0009897">
    <property type="term" value="C:external side of plasma membrane"/>
    <property type="evidence" value="ECO:0007669"/>
    <property type="project" value="TreeGrafter"/>
</dbReference>
<evidence type="ECO:0000256" key="3">
    <source>
        <dbReference type="SAM" id="MobiDB-lite"/>
    </source>
</evidence>
<dbReference type="SMART" id="SM00408">
    <property type="entry name" value="IGc2"/>
    <property type="match status" value="4"/>
</dbReference>
<dbReference type="InterPro" id="IPR003598">
    <property type="entry name" value="Ig_sub2"/>
</dbReference>
<evidence type="ECO:0000259" key="4">
    <source>
        <dbReference type="PROSITE" id="PS50835"/>
    </source>
</evidence>
<dbReference type="SUPFAM" id="SSF48726">
    <property type="entry name" value="Immunoglobulin"/>
    <property type="match status" value="4"/>
</dbReference>
<dbReference type="OMA" id="FQEYTIT"/>
<dbReference type="Ensembl" id="ENSXMAT00000037305.1">
    <property type="protein sequence ID" value="ENSXMAP00000027119.1"/>
    <property type="gene ID" value="ENSXMAG00000024237.1"/>
</dbReference>
<reference evidence="6" key="2">
    <citation type="journal article" date="2013" name="Nat. Genet.">
        <title>The genome of the platyfish, Xiphophorus maculatus, provides insights into evolutionary adaptation and several complex traits.</title>
        <authorList>
            <person name="Schartl M."/>
            <person name="Walter R.B."/>
            <person name="Shen Y."/>
            <person name="Garcia T."/>
            <person name="Catchen J."/>
            <person name="Amores A."/>
            <person name="Braasch I."/>
            <person name="Chalopin D."/>
            <person name="Volff J.N."/>
            <person name="Lesch K.P."/>
            <person name="Bisazza A."/>
            <person name="Minx P."/>
            <person name="Hillier L."/>
            <person name="Wilson R.K."/>
            <person name="Fuerstenberg S."/>
            <person name="Boore J."/>
            <person name="Searle S."/>
            <person name="Postlethwait J.H."/>
            <person name="Warren W.C."/>
        </authorList>
    </citation>
    <scope>NUCLEOTIDE SEQUENCE [LARGE SCALE GENOMIC DNA]</scope>
    <source>
        <strain evidence="6">JP 163 A</strain>
    </source>
</reference>
<evidence type="ECO:0000313" key="5">
    <source>
        <dbReference type="Ensembl" id="ENSXMAP00000027119.1"/>
    </source>
</evidence>
<dbReference type="Gene3D" id="2.60.40.10">
    <property type="entry name" value="Immunoglobulins"/>
    <property type="match status" value="4"/>
</dbReference>
<dbReference type="PANTHER" id="PTHR11481">
    <property type="entry name" value="IMMUNOGLOBULIN FC RECEPTOR"/>
    <property type="match status" value="1"/>
</dbReference>
<evidence type="ECO:0000256" key="2">
    <source>
        <dbReference type="ARBA" id="ARBA00023157"/>
    </source>
</evidence>
<feature type="region of interest" description="Disordered" evidence="3">
    <location>
        <begin position="134"/>
        <end position="156"/>
    </location>
</feature>
<dbReference type="GO" id="GO:0007166">
    <property type="term" value="P:cell surface receptor signaling pathway"/>
    <property type="evidence" value="ECO:0007669"/>
    <property type="project" value="TreeGrafter"/>
</dbReference>
<evidence type="ECO:0000256" key="1">
    <source>
        <dbReference type="ARBA" id="ARBA00022729"/>
    </source>
</evidence>
<dbReference type="AlphaFoldDB" id="A0A3B5QA26"/>
<protein>
    <recommendedName>
        <fullName evidence="4">Ig-like domain-containing protein</fullName>
    </recommendedName>
</protein>
<feature type="compositionally biased region" description="Polar residues" evidence="3">
    <location>
        <begin position="134"/>
        <end position="154"/>
    </location>
</feature>
<feature type="domain" description="Ig-like" evidence="4">
    <location>
        <begin position="276"/>
        <end position="358"/>
    </location>
</feature>
<keyword evidence="6" id="KW-1185">Reference proteome</keyword>
<dbReference type="GO" id="GO:0004888">
    <property type="term" value="F:transmembrane signaling receptor activity"/>
    <property type="evidence" value="ECO:0007669"/>
    <property type="project" value="TreeGrafter"/>
</dbReference>
<name>A0A3B5QA26_XIPMA</name>
<dbReference type="PANTHER" id="PTHR11481:SF64">
    <property type="entry name" value="FC RECEPTOR-LIKE PROTEIN 4"/>
    <property type="match status" value="1"/>
</dbReference>
<reference evidence="6" key="1">
    <citation type="submission" date="2012-01" db="EMBL/GenBank/DDBJ databases">
        <authorList>
            <person name="Walter R."/>
            <person name="Schartl M."/>
            <person name="Warren W."/>
        </authorList>
    </citation>
    <scope>NUCLEOTIDE SEQUENCE [LARGE SCALE GENOMIC DNA]</scope>
    <source>
        <strain evidence="6">JP 163 A</strain>
    </source>
</reference>
<feature type="domain" description="Ig-like" evidence="4">
    <location>
        <begin position="12"/>
        <end position="94"/>
    </location>
</feature>
<dbReference type="InterPro" id="IPR050488">
    <property type="entry name" value="Ig_Fc_receptor"/>
</dbReference>
<dbReference type="GO" id="GO:0006955">
    <property type="term" value="P:immune response"/>
    <property type="evidence" value="ECO:0007669"/>
    <property type="project" value="TreeGrafter"/>
</dbReference>
<dbReference type="InterPro" id="IPR036179">
    <property type="entry name" value="Ig-like_dom_sf"/>
</dbReference>
<keyword evidence="1" id="KW-0732">Signal</keyword>
<keyword evidence="2" id="KW-1015">Disulfide bond</keyword>
<feature type="domain" description="Ig-like" evidence="4">
    <location>
        <begin position="98"/>
        <end position="179"/>
    </location>
</feature>
<evidence type="ECO:0000313" key="6">
    <source>
        <dbReference type="Proteomes" id="UP000002852"/>
    </source>
</evidence>
<reference evidence="5" key="3">
    <citation type="submission" date="2025-08" db="UniProtKB">
        <authorList>
            <consortium name="Ensembl"/>
        </authorList>
    </citation>
    <scope>IDENTIFICATION</scope>
    <source>
        <strain evidence="5">JP 163 A</strain>
    </source>
</reference>
<dbReference type="PROSITE" id="PS50835">
    <property type="entry name" value="IG_LIKE"/>
    <property type="match status" value="4"/>
</dbReference>
<dbReference type="InParanoid" id="A0A3B5QA26"/>
<dbReference type="InterPro" id="IPR007110">
    <property type="entry name" value="Ig-like_dom"/>
</dbReference>
<dbReference type="InterPro" id="IPR003599">
    <property type="entry name" value="Ig_sub"/>
</dbReference>
<sequence>IMLFMSTVPKRPTVILTTKWPLIYKGERVVLHCEILGEGRKWTYEWRTTRLNEPQTSQEYMTIGSAKESDSGGYSCRGTSGDGSTAWSDVVVLTVCKVSVTMEPKWSQIFSGEKVTLRCEIRGGEGTEWTYEWRTSNRNSPTSSEYRINGATESDSGEYSCRAKSDYQLTDWSNTFRLSVLLRKPRATVTANNTIIPAGGGVTLRCSVDGSADWKISWFKQEFESSRVFIKNNEPDGVLVVSVGGLYSCRGERGDSGFYTETSNKVTVQKTVSIKPTVILQPNWSHIYIGEKVTLKCEIQDGRFRHGTNQWRKNDLDKPGMFQEYTITAATESDNGDYSCRAVDRFSLSVWSDVFTLAACKLVIFINMKITLILLCVKTTVLESKEEKKQQKNRKMNQQFLSVRFSGVYNTPGLFIPLTCFYYTTVDSVTVLPAHVLQP</sequence>
<dbReference type="CDD" id="cd00096">
    <property type="entry name" value="Ig"/>
    <property type="match status" value="1"/>
</dbReference>
<dbReference type="GeneTree" id="ENSGT00940000165428"/>
<dbReference type="InterPro" id="IPR013783">
    <property type="entry name" value="Ig-like_fold"/>
</dbReference>
<dbReference type="Proteomes" id="UP000002852">
    <property type="component" value="Unassembled WGS sequence"/>
</dbReference>